<evidence type="ECO:0000256" key="3">
    <source>
        <dbReference type="ARBA" id="ARBA00022692"/>
    </source>
</evidence>
<gene>
    <name evidence="7" type="ORF">LABALGLTS371_00030</name>
</gene>
<evidence type="ECO:0000256" key="6">
    <source>
        <dbReference type="RuleBase" id="RU363041"/>
    </source>
</evidence>
<comment type="caution">
    <text evidence="7">The sequence shown here is derived from an EMBL/GenBank/DDBJ whole genome shotgun (WGS) entry which is preliminary data.</text>
</comment>
<evidence type="ECO:0000313" key="8">
    <source>
        <dbReference type="Proteomes" id="UP000321659"/>
    </source>
</evidence>
<dbReference type="InterPro" id="IPR002781">
    <property type="entry name" value="TM_pro_TauE-like"/>
</dbReference>
<feature type="transmembrane region" description="Helical" evidence="6">
    <location>
        <begin position="6"/>
        <end position="29"/>
    </location>
</feature>
<dbReference type="PANTHER" id="PTHR43701:SF2">
    <property type="entry name" value="MEMBRANE TRANSPORTER PROTEIN YJNA-RELATED"/>
    <property type="match status" value="1"/>
</dbReference>
<dbReference type="GO" id="GO:0005886">
    <property type="term" value="C:plasma membrane"/>
    <property type="evidence" value="ECO:0007669"/>
    <property type="project" value="UniProtKB-SubCell"/>
</dbReference>
<keyword evidence="4 6" id="KW-1133">Transmembrane helix</keyword>
<keyword evidence="5 6" id="KW-0472">Membrane</keyword>
<keyword evidence="3 6" id="KW-0812">Transmembrane</keyword>
<comment type="subcellular location">
    <subcellularLocation>
        <location evidence="6">Cell membrane</location>
        <topology evidence="6">Multi-pass membrane protein</topology>
    </subcellularLocation>
    <subcellularLocation>
        <location evidence="1">Membrane</location>
        <topology evidence="1">Multi-pass membrane protein</topology>
    </subcellularLocation>
</comment>
<feature type="transmembrane region" description="Helical" evidence="6">
    <location>
        <begin position="202"/>
        <end position="226"/>
    </location>
</feature>
<reference evidence="7 8" key="1">
    <citation type="submission" date="2019-04" db="EMBL/GenBank/DDBJ databases">
        <title>In vitro growth and metabolic characteristics of meat-borne Lactobacillus algidus strains.</title>
        <authorList>
            <person name="Sade E."/>
            <person name="Per J."/>
            <person name="Tytti H."/>
            <person name="Johanna B.K."/>
        </authorList>
    </citation>
    <scope>NUCLEOTIDE SEQUENCE [LARGE SCALE GENOMIC DNA]</scope>
    <source>
        <strain evidence="7 8">LTS37-1</strain>
    </source>
</reference>
<accession>A0A5C6MCK3</accession>
<keyword evidence="6" id="KW-1003">Cell membrane</keyword>
<name>A0A5C6MCK3_9LACO</name>
<feature type="transmembrane region" description="Helical" evidence="6">
    <location>
        <begin position="138"/>
        <end position="164"/>
    </location>
</feature>
<feature type="transmembrane region" description="Helical" evidence="6">
    <location>
        <begin position="73"/>
        <end position="93"/>
    </location>
</feature>
<dbReference type="PANTHER" id="PTHR43701">
    <property type="entry name" value="MEMBRANE TRANSPORTER PROTEIN MJ0441-RELATED"/>
    <property type="match status" value="1"/>
</dbReference>
<feature type="transmembrane region" description="Helical" evidence="6">
    <location>
        <begin position="105"/>
        <end position="126"/>
    </location>
</feature>
<evidence type="ECO:0000256" key="1">
    <source>
        <dbReference type="ARBA" id="ARBA00004141"/>
    </source>
</evidence>
<evidence type="ECO:0000313" key="7">
    <source>
        <dbReference type="EMBL" id="TWW11792.1"/>
    </source>
</evidence>
<dbReference type="RefSeq" id="WP_146302222.1">
    <property type="nucleotide sequence ID" value="NZ_JANXKU010000001.1"/>
</dbReference>
<dbReference type="AlphaFoldDB" id="A0A5C6MCK3"/>
<protein>
    <recommendedName>
        <fullName evidence="6">Probable membrane transporter protein</fullName>
    </recommendedName>
</protein>
<organism evidence="7 8">
    <name type="scientific">Dellaglioa algida</name>
    <dbReference type="NCBI Taxonomy" id="105612"/>
    <lineage>
        <taxon>Bacteria</taxon>
        <taxon>Bacillati</taxon>
        <taxon>Bacillota</taxon>
        <taxon>Bacilli</taxon>
        <taxon>Lactobacillales</taxon>
        <taxon>Lactobacillaceae</taxon>
        <taxon>Dellaglioa</taxon>
    </lineage>
</organism>
<dbReference type="InterPro" id="IPR051598">
    <property type="entry name" value="TSUP/Inactive_protease-like"/>
</dbReference>
<evidence type="ECO:0000256" key="5">
    <source>
        <dbReference type="ARBA" id="ARBA00023136"/>
    </source>
</evidence>
<dbReference type="Proteomes" id="UP000321659">
    <property type="component" value="Unassembled WGS sequence"/>
</dbReference>
<feature type="transmembrane region" description="Helical" evidence="6">
    <location>
        <begin position="176"/>
        <end position="196"/>
    </location>
</feature>
<comment type="similarity">
    <text evidence="2 6">Belongs to the 4-toluene sulfonate uptake permease (TSUP) (TC 2.A.102) family.</text>
</comment>
<dbReference type="Pfam" id="PF01925">
    <property type="entry name" value="TauE"/>
    <property type="match status" value="1"/>
</dbReference>
<dbReference type="EMBL" id="SRRQ01000001">
    <property type="protein sequence ID" value="TWW11792.1"/>
    <property type="molecule type" value="Genomic_DNA"/>
</dbReference>
<sequence>MGIGVIYFLVIIIANTLGAISGMGGGILIKPIFDGIGYDSISAISFYSAVAVFTMSVVSTYRKVKEESKFNVFLIVWSAMGAIIGGVGGKNMLDIMLGNYSSRVVLSTQIFITILTIIFALFYSFFNWKSWSLSGFYWYIICGLILGFFASFLGIGGGPINVTLLMIMFGMGIKDAAVYSIAIILFSQGSKILAVILNGDLIYFDLSMLFFIIPAAILGGLFGSILSHTFSDKYVENIFRGMLIVVIFINLANGIVLFN</sequence>
<proteinExistence type="inferred from homology"/>
<feature type="transmembrane region" description="Helical" evidence="6">
    <location>
        <begin position="238"/>
        <end position="258"/>
    </location>
</feature>
<evidence type="ECO:0000256" key="2">
    <source>
        <dbReference type="ARBA" id="ARBA00009142"/>
    </source>
</evidence>
<evidence type="ECO:0000256" key="4">
    <source>
        <dbReference type="ARBA" id="ARBA00022989"/>
    </source>
</evidence>
<feature type="transmembrane region" description="Helical" evidence="6">
    <location>
        <begin position="41"/>
        <end position="61"/>
    </location>
</feature>